<dbReference type="PROSITE" id="PS51459">
    <property type="entry name" value="FIDO"/>
    <property type="match status" value="1"/>
</dbReference>
<dbReference type="PANTHER" id="PTHR39426">
    <property type="entry name" value="HOMOLOGY TO DEATH-ON-CURING PROTEIN OF PHAGE P1"/>
    <property type="match status" value="1"/>
</dbReference>
<dbReference type="PIRSF" id="PIRSF018297">
    <property type="entry name" value="Doc"/>
    <property type="match status" value="1"/>
</dbReference>
<keyword evidence="3" id="KW-1185">Reference proteome</keyword>
<dbReference type="InterPro" id="IPR006440">
    <property type="entry name" value="Doc"/>
</dbReference>
<dbReference type="InterPro" id="IPR053737">
    <property type="entry name" value="Type_II_TA_Toxin"/>
</dbReference>
<sequence length="126" mass="14119">MIRLTKQQVLQMHMELINATGGSYGVRDETLLDAALAAPFMSFDGTDLYPTLEQKAARLGYGLIENHAMIDGNKRIGAHTMLVFLALNGVFLQYTQKELYTIILEVASGKISQEKLLTWIHQHKKA</sequence>
<evidence type="ECO:0000259" key="1">
    <source>
        <dbReference type="PROSITE" id="PS51459"/>
    </source>
</evidence>
<dbReference type="Pfam" id="PF02661">
    <property type="entry name" value="Fic"/>
    <property type="match status" value="1"/>
</dbReference>
<name>A0ABN0DPE2_9FIRM</name>
<evidence type="ECO:0000313" key="3">
    <source>
        <dbReference type="Proteomes" id="UP000003175"/>
    </source>
</evidence>
<dbReference type="NCBIfam" id="TIGR01550">
    <property type="entry name" value="DOC_P1"/>
    <property type="match status" value="1"/>
</dbReference>
<accession>A0ABN0DPE2</accession>
<dbReference type="Proteomes" id="UP000003175">
    <property type="component" value="Unassembled WGS sequence"/>
</dbReference>
<gene>
    <name evidence="2" type="ORF">HMPREF9432_01378</name>
</gene>
<proteinExistence type="predicted"/>
<comment type="caution">
    <text evidence="2">The sequence shown here is derived from an EMBL/GenBank/DDBJ whole genome shotgun (WGS) entry which is preliminary data.</text>
</comment>
<reference evidence="2 3" key="1">
    <citation type="submission" date="2011-08" db="EMBL/GenBank/DDBJ databases">
        <title>The Genome Sequence of Selenomonas noxia F0398.</title>
        <authorList>
            <consortium name="The Broad Institute Genome Sequencing Platform"/>
            <person name="Earl A."/>
            <person name="Ward D."/>
            <person name="Feldgarden M."/>
            <person name="Gevers D."/>
            <person name="Izard J."/>
            <person name="Ganesan A."/>
            <person name="Blanton J.M."/>
            <person name="Baranova O.V."/>
            <person name="Tanner A.C."/>
            <person name="Dewhirst F.E."/>
            <person name="Young S.K."/>
            <person name="Zeng Q."/>
            <person name="Gargeya S."/>
            <person name="Fitzgerald M."/>
            <person name="Haas B."/>
            <person name="Abouelleil A."/>
            <person name="Alvarado L."/>
            <person name="Arachchi H.M."/>
            <person name="Berlin A."/>
            <person name="Brown A."/>
            <person name="Chapman S.B."/>
            <person name="Chen Z."/>
            <person name="Dunbar C."/>
            <person name="Freedman E."/>
            <person name="Gearin G."/>
            <person name="Gellesch M."/>
            <person name="Goldberg J."/>
            <person name="Griggs A."/>
            <person name="Gujja S."/>
            <person name="Heiman D."/>
            <person name="Howarth C."/>
            <person name="Larson L."/>
            <person name="Lui A."/>
            <person name="MacDonald P.J.P."/>
            <person name="Montmayeur A."/>
            <person name="Murphy C."/>
            <person name="Neiman D."/>
            <person name="Pearson M."/>
            <person name="Priest M."/>
            <person name="Roberts A."/>
            <person name="Saif S."/>
            <person name="Shea T."/>
            <person name="Shenoy N."/>
            <person name="Sisk P."/>
            <person name="Stolte C."/>
            <person name="Sykes S."/>
            <person name="Wortman J."/>
            <person name="Nusbaum C."/>
            <person name="Birren B."/>
        </authorList>
    </citation>
    <scope>NUCLEOTIDE SEQUENCE [LARGE SCALE GENOMIC DNA]</scope>
    <source>
        <strain evidence="2 3">F0398</strain>
    </source>
</reference>
<evidence type="ECO:0000313" key="2">
    <source>
        <dbReference type="EMBL" id="EHG24528.1"/>
    </source>
</evidence>
<dbReference type="PANTHER" id="PTHR39426:SF1">
    <property type="entry name" value="HOMOLOGY TO DEATH-ON-CURING PROTEIN OF PHAGE P1"/>
    <property type="match status" value="1"/>
</dbReference>
<feature type="domain" description="Fido" evidence="1">
    <location>
        <begin position="4"/>
        <end position="122"/>
    </location>
</feature>
<dbReference type="Gene3D" id="1.20.120.1870">
    <property type="entry name" value="Fic/DOC protein, Fido domain"/>
    <property type="match status" value="1"/>
</dbReference>
<dbReference type="EMBL" id="ADGH01000012">
    <property type="protein sequence ID" value="EHG24528.1"/>
    <property type="molecule type" value="Genomic_DNA"/>
</dbReference>
<dbReference type="RefSeq" id="WP_006696632.1">
    <property type="nucleotide sequence ID" value="NZ_JH376859.1"/>
</dbReference>
<dbReference type="InterPro" id="IPR003812">
    <property type="entry name" value="Fido"/>
</dbReference>
<protein>
    <recommendedName>
        <fullName evidence="1">Fido domain-containing protein</fullName>
    </recommendedName>
</protein>
<organism evidence="2 3">
    <name type="scientific">Selenomonas noxia F0398</name>
    <dbReference type="NCBI Taxonomy" id="702437"/>
    <lineage>
        <taxon>Bacteria</taxon>
        <taxon>Bacillati</taxon>
        <taxon>Bacillota</taxon>
        <taxon>Negativicutes</taxon>
        <taxon>Selenomonadales</taxon>
        <taxon>Selenomonadaceae</taxon>
        <taxon>Selenomonas</taxon>
    </lineage>
</organism>